<reference evidence="4 5" key="1">
    <citation type="submission" date="2015-04" db="EMBL/GenBank/DDBJ databases">
        <title>Genome sequence of aromatic hydrocarbons-degrading Sphingobium chungbukense DJ77.</title>
        <authorList>
            <person name="Kim Y.-C."/>
            <person name="Chae J.-C."/>
        </authorList>
    </citation>
    <scope>NUCLEOTIDE SEQUENCE [LARGE SCALE GENOMIC DNA]</scope>
    <source>
        <strain evidence="4 5">DJ77</strain>
    </source>
</reference>
<evidence type="ECO:0000313" key="5">
    <source>
        <dbReference type="Proteomes" id="UP000033874"/>
    </source>
</evidence>
<organism evidence="4 5">
    <name type="scientific">Sphingobium chungbukense</name>
    <dbReference type="NCBI Taxonomy" id="56193"/>
    <lineage>
        <taxon>Bacteria</taxon>
        <taxon>Pseudomonadati</taxon>
        <taxon>Pseudomonadota</taxon>
        <taxon>Alphaproteobacteria</taxon>
        <taxon>Sphingomonadales</taxon>
        <taxon>Sphingomonadaceae</taxon>
        <taxon>Sphingobium</taxon>
    </lineage>
</organism>
<feature type="transmembrane region" description="Helical" evidence="2">
    <location>
        <begin position="420"/>
        <end position="441"/>
    </location>
</feature>
<dbReference type="PATRIC" id="fig|56193.3.peg.4341"/>
<feature type="compositionally biased region" description="Basic and acidic residues" evidence="1">
    <location>
        <begin position="683"/>
        <end position="693"/>
    </location>
</feature>
<gene>
    <name evidence="4" type="ORF">YP76_20665</name>
</gene>
<keyword evidence="2" id="KW-0812">Transmembrane</keyword>
<proteinExistence type="predicted"/>
<feature type="transmembrane region" description="Helical" evidence="2">
    <location>
        <begin position="327"/>
        <end position="354"/>
    </location>
</feature>
<feature type="region of interest" description="Disordered" evidence="1">
    <location>
        <begin position="898"/>
        <end position="936"/>
    </location>
</feature>
<name>A0A0M3APE0_9SPHN</name>
<feature type="transmembrane region" description="Helical" evidence="2">
    <location>
        <begin position="366"/>
        <end position="387"/>
    </location>
</feature>
<feature type="compositionally biased region" description="Polar residues" evidence="1">
    <location>
        <begin position="694"/>
        <end position="703"/>
    </location>
</feature>
<dbReference type="Proteomes" id="UP000033874">
    <property type="component" value="Unassembled WGS sequence"/>
</dbReference>
<keyword evidence="2" id="KW-0472">Membrane</keyword>
<feature type="region of interest" description="Disordered" evidence="1">
    <location>
        <begin position="575"/>
        <end position="742"/>
    </location>
</feature>
<evidence type="ECO:0000313" key="4">
    <source>
        <dbReference type="EMBL" id="KKW90404.1"/>
    </source>
</evidence>
<dbReference type="Pfam" id="PF07916">
    <property type="entry name" value="TraG_N"/>
    <property type="match status" value="1"/>
</dbReference>
<dbReference type="EMBL" id="LBIC01000010">
    <property type="protein sequence ID" value="KKW90404.1"/>
    <property type="molecule type" value="Genomic_DNA"/>
</dbReference>
<comment type="caution">
    <text evidence="4">The sequence shown here is derived from an EMBL/GenBank/DDBJ whole genome shotgun (WGS) entry which is preliminary data.</text>
</comment>
<dbReference type="AlphaFoldDB" id="A0A0M3APE0"/>
<feature type="domain" description="TraG N-terminal Proteobacteria" evidence="3">
    <location>
        <begin position="3"/>
        <end position="459"/>
    </location>
</feature>
<feature type="transmembrane region" description="Helical" evidence="2">
    <location>
        <begin position="32"/>
        <end position="54"/>
    </location>
</feature>
<feature type="transmembrane region" description="Helical" evidence="2">
    <location>
        <begin position="60"/>
        <end position="78"/>
    </location>
</feature>
<accession>A0A0M3APE0</accession>
<evidence type="ECO:0000256" key="1">
    <source>
        <dbReference type="SAM" id="MobiDB-lite"/>
    </source>
</evidence>
<feature type="compositionally biased region" description="Low complexity" evidence="1">
    <location>
        <begin position="722"/>
        <end position="742"/>
    </location>
</feature>
<dbReference type="STRING" id="56193.YP76_20665"/>
<feature type="compositionally biased region" description="Polar residues" evidence="1">
    <location>
        <begin position="712"/>
        <end position="721"/>
    </location>
</feature>
<evidence type="ECO:0000256" key="2">
    <source>
        <dbReference type="SAM" id="Phobius"/>
    </source>
</evidence>
<keyword evidence="2" id="KW-1133">Transmembrane helix</keyword>
<protein>
    <submittedName>
        <fullName evidence="4">Conjugal transfer protein TraG</fullName>
    </submittedName>
</protein>
<dbReference type="InterPro" id="IPR012931">
    <property type="entry name" value="TraG_N_Proteobacteria"/>
</dbReference>
<feature type="compositionally biased region" description="Basic and acidic residues" evidence="1">
    <location>
        <begin position="919"/>
        <end position="936"/>
    </location>
</feature>
<feature type="compositionally biased region" description="Gly residues" evidence="1">
    <location>
        <begin position="647"/>
        <end position="665"/>
    </location>
</feature>
<dbReference type="RefSeq" id="WP_046765490.1">
    <property type="nucleotide sequence ID" value="NZ_LBIC01000010.1"/>
</dbReference>
<sequence>MLEVFTVGGGEYLVNIFNAVAAWSGGGGYRSLIRVVMVMGLIYSLLVVAFTLNYKVWLNWFLQATAVYLCLMVPTVSIKVTDRINPSLAPATVDNVPIGLGVLASFTTQVGDWLTRTAETVFVMPSELNYSSNGMIYGARLFDATRNFVIRDAEFSTNLENHFKNCLFGDVMLYQKSLTDLAKATDLWAAVGPGSEARSQQWLERQGDGTVNSFIVTCRQAYQTLDAQWGPMIEANTPLWGKEAYPKLSNALAADKLKHDVPIVSAAFTGSSGSFAEVMRQNTAINAFMQARNSMSGGTGAAAIDTFAQTRADIQARNTYNSIAQQAMAWVPILNIVLTVVFFAMFPIIFPLFLMPQTGISSLKGYATGFFYLAAWGPLYVILHMICMTRATSAAASVAEGGVSLGSYAGIGAVNSETATIAGFMLMSVPFLAAGLARGAMSIAGQSMSMLAPAQNAAEAAALEQTTGNYSYGNVSWANSTSNMRQADQWTTAPSYMGGASSFGWRQDNGALVTGFGNGQEVFDTSGAISRLGFTPTMTTGSVAEWREMASEAHRQAQAYENAAAEVLTATHANRSAFGTSTERSSGWDSSSGRQANTSVEQFDRRTGSSSEGLEERDTISQGQRIGQSHDRQAQTTDQISGTIAAGAGGRQGMGANSGRGGGLGRPPSIGGSISKSGSQTDSLRHTTDDTRGSDSANTSSSGVRDEHANGTGASMSDGTYSRSGGFSRASATSSSSASTEDSLALAKSYSETARRLEELSQQLSRDASYAETHGMQLSENLSQDLAQWYRRQQVENPGLDAPELWATDLSDQQRLVRQEMITRWMHDKQDGIRAEIAGRLRDPDLVDVGQPSVASAADVRASYRPHRPGHLPAGPTDGGDVGAAAIIEAGKAELSNDRTAGQIMRGQRVQGSVDLEQEVNRDHDRGFFQDPKLRE</sequence>
<feature type="compositionally biased region" description="Low complexity" evidence="1">
    <location>
        <begin position="666"/>
        <end position="679"/>
    </location>
</feature>
<evidence type="ECO:0000259" key="3">
    <source>
        <dbReference type="Pfam" id="PF07916"/>
    </source>
</evidence>
<keyword evidence="5" id="KW-1185">Reference proteome</keyword>
<feature type="compositionally biased region" description="Polar residues" evidence="1">
    <location>
        <begin position="575"/>
        <end position="601"/>
    </location>
</feature>